<dbReference type="RefSeq" id="WP_346756541.1">
    <property type="nucleotide sequence ID" value="NZ_JAUJEB010000001.1"/>
</dbReference>
<dbReference type="PANTHER" id="PTHR31876">
    <property type="entry name" value="COV-LIKE PROTEIN 1"/>
    <property type="match status" value="1"/>
</dbReference>
<reference evidence="2" key="1">
    <citation type="submission" date="2023-06" db="EMBL/GenBank/DDBJ databases">
        <title>Genomic of Agaribacillus aureum.</title>
        <authorList>
            <person name="Wang G."/>
        </authorList>
    </citation>
    <scope>NUCLEOTIDE SEQUENCE</scope>
    <source>
        <strain evidence="2">BMA12</strain>
    </source>
</reference>
<accession>A0ABT8L421</accession>
<dbReference type="Pfam" id="PF04367">
    <property type="entry name" value="DUF502"/>
    <property type="match status" value="1"/>
</dbReference>
<name>A0ABT8L421_9BACT</name>
<evidence type="ECO:0000256" key="1">
    <source>
        <dbReference type="SAM" id="Phobius"/>
    </source>
</evidence>
<gene>
    <name evidence="2" type="ORF">QQ020_04065</name>
</gene>
<sequence>MNHPVKYQPEKVTFSKVLNYFFKGLLVLAPIALTLYIIIFALNWLDGLIPAINIPGLGLIIVLGTITVVGYLTSTIVIKGVFEYFERGILKIPFISLIYSSLKELIGAFVGEQKKFNKPVIVAMDPENGIRRLGFITQDNLSNLGLEDMVGVYLPHSYNFSGNFYVVPRSSVKRIDVSRTHFMKFIVSGGATAIPEAAFDRKN</sequence>
<proteinExistence type="predicted"/>
<dbReference type="PANTHER" id="PTHR31876:SF26">
    <property type="entry name" value="PROTEIN LIKE COV 2"/>
    <property type="match status" value="1"/>
</dbReference>
<evidence type="ECO:0000313" key="2">
    <source>
        <dbReference type="EMBL" id="MDN5211206.1"/>
    </source>
</evidence>
<evidence type="ECO:0000313" key="3">
    <source>
        <dbReference type="Proteomes" id="UP001172083"/>
    </source>
</evidence>
<feature type="transmembrane region" description="Helical" evidence="1">
    <location>
        <begin position="20"/>
        <end position="45"/>
    </location>
</feature>
<dbReference type="InterPro" id="IPR007462">
    <property type="entry name" value="COV1-like"/>
</dbReference>
<keyword evidence="1" id="KW-0472">Membrane</keyword>
<keyword evidence="1" id="KW-1133">Transmembrane helix</keyword>
<comment type="caution">
    <text evidence="2">The sequence shown here is derived from an EMBL/GenBank/DDBJ whole genome shotgun (WGS) entry which is preliminary data.</text>
</comment>
<feature type="transmembrane region" description="Helical" evidence="1">
    <location>
        <begin position="57"/>
        <end position="82"/>
    </location>
</feature>
<protein>
    <submittedName>
        <fullName evidence="2">DUF502 domain-containing protein</fullName>
    </submittedName>
</protein>
<organism evidence="2 3">
    <name type="scientific">Agaribacillus aureus</name>
    <dbReference type="NCBI Taxonomy" id="3051825"/>
    <lineage>
        <taxon>Bacteria</taxon>
        <taxon>Pseudomonadati</taxon>
        <taxon>Bacteroidota</taxon>
        <taxon>Cytophagia</taxon>
        <taxon>Cytophagales</taxon>
        <taxon>Splendidivirgaceae</taxon>
        <taxon>Agaribacillus</taxon>
    </lineage>
</organism>
<keyword evidence="1" id="KW-0812">Transmembrane</keyword>
<dbReference type="EMBL" id="JAUJEB010000001">
    <property type="protein sequence ID" value="MDN5211206.1"/>
    <property type="molecule type" value="Genomic_DNA"/>
</dbReference>
<keyword evidence="3" id="KW-1185">Reference proteome</keyword>
<dbReference type="Proteomes" id="UP001172083">
    <property type="component" value="Unassembled WGS sequence"/>
</dbReference>